<dbReference type="InterPro" id="IPR059112">
    <property type="entry name" value="CysZ/EI24"/>
</dbReference>
<comment type="subcellular location">
    <subcellularLocation>
        <location evidence="1">Membrane</location>
        <topology evidence="1">Multi-pass membrane protein</topology>
    </subcellularLocation>
</comment>
<reference evidence="6 7" key="1">
    <citation type="journal article" date="2012" name="Int. J. Syst. Evol. Microbiol.">
        <title>Flammeovirga pacifica sp. nov., isolated from deep-sea sediment.</title>
        <authorList>
            <person name="Xu H."/>
            <person name="Fu Y."/>
            <person name="Yang N."/>
            <person name="Ding Z."/>
            <person name="Lai Q."/>
            <person name="Zeng R."/>
        </authorList>
    </citation>
    <scope>NUCLEOTIDE SEQUENCE [LARGE SCALE GENOMIC DNA]</scope>
    <source>
        <strain evidence="7">DSM 24597 / LMG 26175 / WPAGA1</strain>
    </source>
</reference>
<proteinExistence type="predicted"/>
<feature type="transmembrane region" description="Helical" evidence="5">
    <location>
        <begin position="162"/>
        <end position="188"/>
    </location>
</feature>
<evidence type="ECO:0008006" key="8">
    <source>
        <dbReference type="Google" id="ProtNLM"/>
    </source>
</evidence>
<dbReference type="PANTHER" id="PTHR34292">
    <property type="entry name" value="OUTER SPORE WALL PROTEIN LDS1"/>
    <property type="match status" value="1"/>
</dbReference>
<dbReference type="AlphaFoldDB" id="A0A1S1YZM5"/>
<evidence type="ECO:0000256" key="2">
    <source>
        <dbReference type="ARBA" id="ARBA00022692"/>
    </source>
</evidence>
<evidence type="ECO:0000313" key="7">
    <source>
        <dbReference type="Proteomes" id="UP000179797"/>
    </source>
</evidence>
<dbReference type="InterPro" id="IPR052786">
    <property type="entry name" value="Spore_wall_assembly"/>
</dbReference>
<feature type="transmembrane region" description="Helical" evidence="5">
    <location>
        <begin position="34"/>
        <end position="57"/>
    </location>
</feature>
<evidence type="ECO:0000256" key="5">
    <source>
        <dbReference type="SAM" id="Phobius"/>
    </source>
</evidence>
<organism evidence="6 7">
    <name type="scientific">Flammeovirga pacifica</name>
    <dbReference type="NCBI Taxonomy" id="915059"/>
    <lineage>
        <taxon>Bacteria</taxon>
        <taxon>Pseudomonadati</taxon>
        <taxon>Bacteroidota</taxon>
        <taxon>Cytophagia</taxon>
        <taxon>Cytophagales</taxon>
        <taxon>Flammeovirgaceae</taxon>
        <taxon>Flammeovirga</taxon>
    </lineage>
</organism>
<sequence length="268" mass="30291">MNSIKLSYFKAATLSIKHYSNAFVYINKHGLKKYYVYTSIFALVLFSLIFYACLFLGNTTIDTVSSLGFISEFKASLSDYSPETIDRIIYWTLFVFIGIPIFLTGIFVFPVLLGSLTVPIQDTLTQKVLQISYQQEVDDRFNFKRLVHLFIKVSIPNALKSLLYSLILLPLTFIPIIGIIFMVISLGINSYYLGFGIMDNYFEYWNVDVDKSKKFIQRHKSMSTSIGMGGGLLAMIPILGGIIAPITSVVAGGLMMKDLNVYDQFNQE</sequence>
<dbReference type="EMBL" id="JRYR02000001">
    <property type="protein sequence ID" value="OHX66448.1"/>
    <property type="molecule type" value="Genomic_DNA"/>
</dbReference>
<comment type="caution">
    <text evidence="6">The sequence shown here is derived from an EMBL/GenBank/DDBJ whole genome shotgun (WGS) entry which is preliminary data.</text>
</comment>
<evidence type="ECO:0000256" key="4">
    <source>
        <dbReference type="ARBA" id="ARBA00023136"/>
    </source>
</evidence>
<dbReference type="Pfam" id="PF07264">
    <property type="entry name" value="EI24"/>
    <property type="match status" value="1"/>
</dbReference>
<feature type="transmembrane region" description="Helical" evidence="5">
    <location>
        <begin position="232"/>
        <end position="255"/>
    </location>
</feature>
<keyword evidence="3 5" id="KW-1133">Transmembrane helix</keyword>
<dbReference type="RefSeq" id="WP_044221692.1">
    <property type="nucleotide sequence ID" value="NZ_JRYR02000001.1"/>
</dbReference>
<dbReference type="PANTHER" id="PTHR34292:SF2">
    <property type="entry name" value="OUTER SPORE WALL PROTEIN LDS1"/>
    <property type="match status" value="1"/>
</dbReference>
<protein>
    <recommendedName>
        <fullName evidence="8">EI24 domain-containing protein</fullName>
    </recommendedName>
</protein>
<evidence type="ECO:0000313" key="6">
    <source>
        <dbReference type="EMBL" id="OHX66448.1"/>
    </source>
</evidence>
<gene>
    <name evidence="6" type="ORF">NH26_08795</name>
</gene>
<feature type="transmembrane region" description="Helical" evidence="5">
    <location>
        <begin position="88"/>
        <end position="113"/>
    </location>
</feature>
<evidence type="ECO:0000256" key="3">
    <source>
        <dbReference type="ARBA" id="ARBA00022989"/>
    </source>
</evidence>
<keyword evidence="4 5" id="KW-0472">Membrane</keyword>
<keyword evidence="7" id="KW-1185">Reference proteome</keyword>
<accession>A0A1S1YZM5</accession>
<dbReference type="STRING" id="915059.NH26_08795"/>
<dbReference type="OrthoDB" id="977374at2"/>
<keyword evidence="2 5" id="KW-0812">Transmembrane</keyword>
<evidence type="ECO:0000256" key="1">
    <source>
        <dbReference type="ARBA" id="ARBA00004141"/>
    </source>
</evidence>
<dbReference type="Proteomes" id="UP000179797">
    <property type="component" value="Unassembled WGS sequence"/>
</dbReference>
<name>A0A1S1YZM5_FLAPC</name>